<dbReference type="SUPFAM" id="SSF51905">
    <property type="entry name" value="FAD/NAD(P)-binding domain"/>
    <property type="match status" value="1"/>
</dbReference>
<keyword evidence="2" id="KW-0670">Pyruvate</keyword>
<dbReference type="InterPro" id="IPR006076">
    <property type="entry name" value="FAD-dep_OxRdtase"/>
</dbReference>
<dbReference type="OrthoDB" id="4640500at2"/>
<proteinExistence type="predicted"/>
<dbReference type="Pfam" id="PF01266">
    <property type="entry name" value="DAO"/>
    <property type="match status" value="1"/>
</dbReference>
<dbReference type="Proteomes" id="UP000005442">
    <property type="component" value="Chromosome"/>
</dbReference>
<dbReference type="eggNOG" id="ENOG5030UVZ">
    <property type="taxonomic scope" value="Bacteria"/>
</dbReference>
<evidence type="ECO:0000313" key="2">
    <source>
        <dbReference type="EMBL" id="AEV71129.1"/>
    </source>
</evidence>
<dbReference type="HOGENOM" id="CLU_059533_0_0_11"/>
<name>G8RL67_MYCRN</name>
<dbReference type="KEGG" id="mrh:MycrhN_0491"/>
<dbReference type="Gene3D" id="3.50.50.60">
    <property type="entry name" value="FAD/NAD(P)-binding domain"/>
    <property type="match status" value="1"/>
</dbReference>
<protein>
    <submittedName>
        <fullName evidence="2">Pyruvate/2-oxoglutarate dehydrogenase complex, dihydrolipoamide dehydrogenase component</fullName>
    </submittedName>
</protein>
<dbReference type="AlphaFoldDB" id="G8RL67"/>
<dbReference type="EMBL" id="CP003169">
    <property type="protein sequence ID" value="AEV71129.1"/>
    <property type="molecule type" value="Genomic_DNA"/>
</dbReference>
<reference evidence="2 3" key="1">
    <citation type="submission" date="2011-12" db="EMBL/GenBank/DDBJ databases">
        <title>Complete sequence of Mycobacterium rhodesiae NBB3.</title>
        <authorList>
            <consortium name="US DOE Joint Genome Institute"/>
            <person name="Lucas S."/>
            <person name="Han J."/>
            <person name="Lapidus A."/>
            <person name="Cheng J.-F."/>
            <person name="Goodwin L."/>
            <person name="Pitluck S."/>
            <person name="Peters L."/>
            <person name="Mikhailova N."/>
            <person name="Gu W."/>
            <person name="Detter J.C."/>
            <person name="Han C."/>
            <person name="Tapia R."/>
            <person name="Land M."/>
            <person name="Hauser L."/>
            <person name="Kyrpides N."/>
            <person name="Ivanova N."/>
            <person name="Pagani I."/>
            <person name="Mattes T."/>
            <person name="Holmes A."/>
            <person name="Rutledge P."/>
            <person name="Paulsen I."/>
            <person name="Coleman N."/>
            <person name="Woyke T."/>
        </authorList>
    </citation>
    <scope>NUCLEOTIDE SEQUENCE [LARGE SCALE GENOMIC DNA]</scope>
    <source>
        <strain evidence="2 3">NBB3</strain>
    </source>
</reference>
<keyword evidence="3" id="KW-1185">Reference proteome</keyword>
<feature type="domain" description="FAD dependent oxidoreductase" evidence="1">
    <location>
        <begin position="8"/>
        <end position="227"/>
    </location>
</feature>
<evidence type="ECO:0000259" key="1">
    <source>
        <dbReference type="Pfam" id="PF01266"/>
    </source>
</evidence>
<evidence type="ECO:0000313" key="3">
    <source>
        <dbReference type="Proteomes" id="UP000005442"/>
    </source>
</evidence>
<dbReference type="RefSeq" id="WP_014208949.1">
    <property type="nucleotide sequence ID" value="NC_016604.1"/>
</dbReference>
<sequence length="281" mass="29388">MPGADFVDVLCIGSGSAGLAVGVAGAQAGLNVFVAEPTPEVTAPAASSVESWLTVLQRRWGADELNSATINYLEQLTSSLGPPAPIRASGHLRVDTVETFIGADVDPTGPVPPFHGAELARWARECLTSPFGMIFSRVSSSALTPVCKVDGTTVNAGLIASAPRARRRETTVRQWLSELARENGVEVHRPCSIQRLLFSDGQLVGAQLDTPDGVRSVRARRRVVLGTSSSTVDDGLCISPTASGGDIRLCTVGRTASRFARLEFLLSAASYSACAAAGRLA</sequence>
<accession>G8RL67</accession>
<gene>
    <name evidence="2" type="ordered locus">MycrhN_0491</name>
</gene>
<organism evidence="2 3">
    <name type="scientific">Mycolicibacterium rhodesiae (strain NBB3)</name>
    <name type="common">Mycobacterium rhodesiae</name>
    <dbReference type="NCBI Taxonomy" id="710685"/>
    <lineage>
        <taxon>Bacteria</taxon>
        <taxon>Bacillati</taxon>
        <taxon>Actinomycetota</taxon>
        <taxon>Actinomycetes</taxon>
        <taxon>Mycobacteriales</taxon>
        <taxon>Mycobacteriaceae</taxon>
        <taxon>Mycolicibacterium</taxon>
    </lineage>
</organism>
<dbReference type="InterPro" id="IPR036188">
    <property type="entry name" value="FAD/NAD-bd_sf"/>
</dbReference>
<dbReference type="PATRIC" id="fig|710685.3.peg.493"/>